<dbReference type="eggNOG" id="COG2930">
    <property type="taxonomic scope" value="Bacteria"/>
</dbReference>
<proteinExistence type="predicted"/>
<keyword evidence="4" id="KW-1185">Reference proteome</keyword>
<dbReference type="AlphaFoldDB" id="I3IND8"/>
<reference evidence="3 4" key="1">
    <citation type="journal article" date="2012" name="FEBS Lett.">
        <title>Anammox organism KSU-1 expresses a NirK-type copper-containing nitrite reductase instead of a NirS-type with cytochrome cd1.</title>
        <authorList>
            <person name="Hira D."/>
            <person name="Toh H."/>
            <person name="Migita C.T."/>
            <person name="Okubo H."/>
            <person name="Nishiyama T."/>
            <person name="Hattori M."/>
            <person name="Furukawa K."/>
            <person name="Fujii T."/>
        </authorList>
    </citation>
    <scope>NUCLEOTIDE SEQUENCE [LARGE SCALE GENOMIC DNA]</scope>
</reference>
<dbReference type="Proteomes" id="UP000002985">
    <property type="component" value="Unassembled WGS sequence"/>
</dbReference>
<dbReference type="InterPro" id="IPR007461">
    <property type="entry name" value="Ysc84_actin-binding"/>
</dbReference>
<keyword evidence="1" id="KW-0732">Signal</keyword>
<dbReference type="STRING" id="247490.KSU1_C1637"/>
<gene>
    <name evidence="3" type="ORF">KSU1_C1637</name>
</gene>
<accession>I3IND8</accession>
<name>I3IND8_9BACT</name>
<sequence length="187" mass="19967">MKKALVKSFIALSITVVFAMPAYAGWNPLDAETTEDRDITNTQVAVSVTNFKNHYPGLKVYFEKAYGYAIFPTVTKGGAGIGAAHGKGEVYEQGTMIGTASLVQVTLGVQLGGQLYSEIVFFKDKETLEDFKTGNLKLGARASAVAAADGISLDADYNNGVAIFTLTKNGLMYEAAIGGQKFKFTPK</sequence>
<feature type="domain" description="Ysc84 actin-binding" evidence="2">
    <location>
        <begin position="104"/>
        <end position="180"/>
    </location>
</feature>
<protein>
    <recommendedName>
        <fullName evidence="2">Ysc84 actin-binding domain-containing protein</fullName>
    </recommendedName>
</protein>
<evidence type="ECO:0000256" key="1">
    <source>
        <dbReference type="SAM" id="SignalP"/>
    </source>
</evidence>
<organism evidence="3 4">
    <name type="scientific">Candidatus Jettenia caeni</name>
    <dbReference type="NCBI Taxonomy" id="247490"/>
    <lineage>
        <taxon>Bacteria</taxon>
        <taxon>Pseudomonadati</taxon>
        <taxon>Planctomycetota</taxon>
        <taxon>Candidatus Brocadiia</taxon>
        <taxon>Candidatus Brocadiales</taxon>
        <taxon>Candidatus Brocadiaceae</taxon>
        <taxon>Candidatus Jettenia</taxon>
    </lineage>
</organism>
<evidence type="ECO:0000313" key="4">
    <source>
        <dbReference type="Proteomes" id="UP000002985"/>
    </source>
</evidence>
<evidence type="ECO:0000313" key="3">
    <source>
        <dbReference type="EMBL" id="GAB63233.1"/>
    </source>
</evidence>
<dbReference type="EMBL" id="BAFH01000003">
    <property type="protein sequence ID" value="GAB63233.1"/>
    <property type="molecule type" value="Genomic_DNA"/>
</dbReference>
<dbReference type="OrthoDB" id="198978at2"/>
<feature type="chain" id="PRO_5003671772" description="Ysc84 actin-binding domain-containing protein" evidence="1">
    <location>
        <begin position="20"/>
        <end position="187"/>
    </location>
</feature>
<dbReference type="Pfam" id="PF04366">
    <property type="entry name" value="Ysc84"/>
    <property type="match status" value="1"/>
</dbReference>
<comment type="caution">
    <text evidence="3">The sequence shown here is derived from an EMBL/GenBank/DDBJ whole genome shotgun (WGS) entry which is preliminary data.</text>
</comment>
<feature type="signal peptide" evidence="1">
    <location>
        <begin position="1"/>
        <end position="19"/>
    </location>
</feature>
<evidence type="ECO:0000259" key="2">
    <source>
        <dbReference type="Pfam" id="PF04366"/>
    </source>
</evidence>